<protein>
    <submittedName>
        <fullName evidence="1">Uncharacterized protein</fullName>
    </submittedName>
</protein>
<proteinExistence type="predicted"/>
<gene>
    <name evidence="1" type="ORF">CHUV0807_2380</name>
</gene>
<organism evidence="1 2">
    <name type="scientific">Cardiobacterium hominis</name>
    <dbReference type="NCBI Taxonomy" id="2718"/>
    <lineage>
        <taxon>Bacteria</taxon>
        <taxon>Pseudomonadati</taxon>
        <taxon>Pseudomonadota</taxon>
        <taxon>Gammaproteobacteria</taxon>
        <taxon>Cardiobacteriales</taxon>
        <taxon>Cardiobacteriaceae</taxon>
        <taxon>Cardiobacterium</taxon>
    </lineage>
</organism>
<name>A0A1C3H720_9GAMM</name>
<evidence type="ECO:0000313" key="1">
    <source>
        <dbReference type="EMBL" id="SAM71787.1"/>
    </source>
</evidence>
<sequence length="217" mass="22812">MHELLDVLAFGAFAFQEFFSRRGVVEEVADFDGGAGRMRGGADGIAQMRADAPGAAFAFGAAGEGGFGDGGDARQRFAAKAEGGDVFEVVEVADFAGGVGSEGEREVVRVDTAAVVAHADEFAAAVFDVDVDLRRTGVNGVFDDFFDDGGGAFDDFTRGDLVDEAVRELLDAGHGGAGLGFIRLHTPLARWCIAIHRKFQTRRAAEDSTHLYGAGFP</sequence>
<dbReference type="EMBL" id="FKLO01000080">
    <property type="protein sequence ID" value="SAM71787.1"/>
    <property type="molecule type" value="Genomic_DNA"/>
</dbReference>
<dbReference type="AlphaFoldDB" id="A0A1C3H720"/>
<evidence type="ECO:0000313" key="2">
    <source>
        <dbReference type="Proteomes" id="UP000190837"/>
    </source>
</evidence>
<dbReference type="Proteomes" id="UP000190837">
    <property type="component" value="Unassembled WGS sequence"/>
</dbReference>
<accession>A0A1C3H720</accession>
<reference evidence="2" key="1">
    <citation type="submission" date="2016-04" db="EMBL/GenBank/DDBJ databases">
        <authorList>
            <person name="Tagini F."/>
        </authorList>
    </citation>
    <scope>NUCLEOTIDE SEQUENCE [LARGE SCALE GENOMIC DNA]</scope>
    <source>
        <strain evidence="2">CHUV0807</strain>
    </source>
</reference>